<gene>
    <name evidence="10" type="ORF">FOZ62_027040</name>
</gene>
<evidence type="ECO:0000256" key="2">
    <source>
        <dbReference type="ARBA" id="ARBA00022670"/>
    </source>
</evidence>
<name>A0A7J6S1C0_PEROL</name>
<feature type="active site" description="Charge relay system" evidence="7">
    <location>
        <position position="318"/>
    </location>
</feature>
<dbReference type="GO" id="GO:0006508">
    <property type="term" value="P:proteolysis"/>
    <property type="evidence" value="ECO:0007669"/>
    <property type="project" value="UniProtKB-KW"/>
</dbReference>
<evidence type="ECO:0000313" key="11">
    <source>
        <dbReference type="Proteomes" id="UP000574390"/>
    </source>
</evidence>
<feature type="compositionally biased region" description="Basic and acidic residues" evidence="8">
    <location>
        <begin position="109"/>
        <end position="128"/>
    </location>
</feature>
<feature type="active site" description="Charge relay system" evidence="7">
    <location>
        <position position="362"/>
    </location>
</feature>
<dbReference type="InterPro" id="IPR050131">
    <property type="entry name" value="Peptidase_S8_subtilisin-like"/>
</dbReference>
<evidence type="ECO:0000259" key="9">
    <source>
        <dbReference type="Pfam" id="PF00082"/>
    </source>
</evidence>
<dbReference type="InterPro" id="IPR023827">
    <property type="entry name" value="Peptidase_S8_Asp-AS"/>
</dbReference>
<dbReference type="Proteomes" id="UP000574390">
    <property type="component" value="Unassembled WGS sequence"/>
</dbReference>
<evidence type="ECO:0000256" key="3">
    <source>
        <dbReference type="ARBA" id="ARBA00022801"/>
    </source>
</evidence>
<feature type="region of interest" description="Disordered" evidence="8">
    <location>
        <begin position="109"/>
        <end position="132"/>
    </location>
</feature>
<sequence>MDRGEREAGALPSRMTVETAHRGRRRSAHTLTELPQRTGDKRSLQRSRSVGALRDDTSKRQRRGSDGHAVWQEWFDEAKENAGRVWDSVSRFGMKLKSSADHLLEEVSRALDSDDEKPHKTVTSHDGDTGSCDSVTLPSRCKSRLDPANRFWFHHGFSAFPMRISLALSLVPLVGSVTPPTDTIVSIKSGGKDVDVSQLPTMLAKAGYTPDPEVASFLETAEITTLEYVHSQVVQTPPHTIGTEALCSFVTSASSKLSLQSECSKDVNAAVTSQLDPDLHVNDPYARDQRHLKLMKMGEVWRLASPHVTRNVKVAVLDSGIDWTDRDFAPLKGRLRKKSGGYLEGGWNFFTNSSVLTNGYDHGTPVCKILAAKGNNSVGIAGVAPNVTLVPLQMVGDNGAAPLSKFFAALNMAMDLEVDVISMSLAYGLRYMNYSEKAMLWQALAAAQQKGIVLVSGAGNWAEEASNIYPCWYGGPNSLCVAYMWDDNGRNTFHANSNWGDRVDVAAYGYDILTGVDKDGNERTFGGSSASTPIVAGLAAILLSMDVEPSMVKRCIVHNTDPVYAVEGKPQRIRGGAVNALKTVQYAIRWLSSKPRGLRGSDKFN</sequence>
<evidence type="ECO:0000256" key="6">
    <source>
        <dbReference type="ARBA" id="ARBA00023619"/>
    </source>
</evidence>
<keyword evidence="3 7" id="KW-0378">Hydrolase</keyword>
<feature type="active site" description="Charge relay system" evidence="7">
    <location>
        <position position="529"/>
    </location>
</feature>
<dbReference type="SUPFAM" id="SSF52743">
    <property type="entry name" value="Subtilisin-like"/>
    <property type="match status" value="1"/>
</dbReference>
<dbReference type="PROSITE" id="PS00136">
    <property type="entry name" value="SUBTILASE_ASP"/>
    <property type="match status" value="1"/>
</dbReference>
<evidence type="ECO:0000256" key="5">
    <source>
        <dbReference type="ARBA" id="ARBA00023529"/>
    </source>
</evidence>
<comment type="similarity">
    <text evidence="1 7">Belongs to the peptidase S8 family.</text>
</comment>
<proteinExistence type="inferred from homology"/>
<protein>
    <recommendedName>
        <fullName evidence="6">subtilisin</fullName>
        <ecNumber evidence="6">3.4.21.62</ecNumber>
    </recommendedName>
</protein>
<reference evidence="10 11" key="1">
    <citation type="submission" date="2020-04" db="EMBL/GenBank/DDBJ databases">
        <title>Perkinsus olseni comparative genomics.</title>
        <authorList>
            <person name="Bogema D.R."/>
        </authorList>
    </citation>
    <scope>NUCLEOTIDE SEQUENCE [LARGE SCALE GENOMIC DNA]</scope>
    <source>
        <strain evidence="10">ATCC PRA-205</strain>
    </source>
</reference>
<feature type="region of interest" description="Disordered" evidence="8">
    <location>
        <begin position="1"/>
        <end position="66"/>
    </location>
</feature>
<organism evidence="10 11">
    <name type="scientific">Perkinsus olseni</name>
    <name type="common">Perkinsus atlanticus</name>
    <dbReference type="NCBI Taxonomy" id="32597"/>
    <lineage>
        <taxon>Eukaryota</taxon>
        <taxon>Sar</taxon>
        <taxon>Alveolata</taxon>
        <taxon>Perkinsozoa</taxon>
        <taxon>Perkinsea</taxon>
        <taxon>Perkinsida</taxon>
        <taxon>Perkinsidae</taxon>
        <taxon>Perkinsus</taxon>
    </lineage>
</organism>
<evidence type="ECO:0000256" key="7">
    <source>
        <dbReference type="PROSITE-ProRule" id="PRU01240"/>
    </source>
</evidence>
<keyword evidence="4 7" id="KW-0720">Serine protease</keyword>
<feature type="domain" description="Peptidase S8/S53" evidence="9">
    <location>
        <begin position="310"/>
        <end position="561"/>
    </location>
</feature>
<dbReference type="GO" id="GO:0004252">
    <property type="term" value="F:serine-type endopeptidase activity"/>
    <property type="evidence" value="ECO:0007669"/>
    <property type="project" value="UniProtKB-UniRule"/>
</dbReference>
<dbReference type="Pfam" id="PF00082">
    <property type="entry name" value="Peptidase_S8"/>
    <property type="match status" value="1"/>
</dbReference>
<accession>A0A7J6S1C0</accession>
<dbReference type="PANTHER" id="PTHR43806:SF11">
    <property type="entry name" value="CEREVISIN-RELATED"/>
    <property type="match status" value="1"/>
</dbReference>
<evidence type="ECO:0000313" key="10">
    <source>
        <dbReference type="EMBL" id="KAF4726521.1"/>
    </source>
</evidence>
<dbReference type="InterPro" id="IPR015500">
    <property type="entry name" value="Peptidase_S8_subtilisin-rel"/>
</dbReference>
<dbReference type="PRINTS" id="PR00723">
    <property type="entry name" value="SUBTILISIN"/>
</dbReference>
<dbReference type="InterPro" id="IPR036852">
    <property type="entry name" value="Peptidase_S8/S53_dom_sf"/>
</dbReference>
<dbReference type="PANTHER" id="PTHR43806">
    <property type="entry name" value="PEPTIDASE S8"/>
    <property type="match status" value="1"/>
</dbReference>
<feature type="compositionally biased region" description="Basic and acidic residues" evidence="8">
    <location>
        <begin position="53"/>
        <end position="66"/>
    </location>
</feature>
<comment type="caution">
    <text evidence="10">The sequence shown here is derived from an EMBL/GenBank/DDBJ whole genome shotgun (WGS) entry which is preliminary data.</text>
</comment>
<comment type="catalytic activity">
    <reaction evidence="5">
        <text>Hydrolysis of proteins with broad specificity for peptide bonds, and a preference for a large uncharged residue in P1. Hydrolyzes peptide amides.</text>
        <dbReference type="EC" id="3.4.21.62"/>
    </reaction>
</comment>
<evidence type="ECO:0000256" key="8">
    <source>
        <dbReference type="SAM" id="MobiDB-lite"/>
    </source>
</evidence>
<dbReference type="EC" id="3.4.21.62" evidence="6"/>
<dbReference type="InterPro" id="IPR000209">
    <property type="entry name" value="Peptidase_S8/S53_dom"/>
</dbReference>
<evidence type="ECO:0000256" key="1">
    <source>
        <dbReference type="ARBA" id="ARBA00011073"/>
    </source>
</evidence>
<dbReference type="PROSITE" id="PS51892">
    <property type="entry name" value="SUBTILASE"/>
    <property type="match status" value="1"/>
</dbReference>
<keyword evidence="2 7" id="KW-0645">Protease</keyword>
<evidence type="ECO:0000256" key="4">
    <source>
        <dbReference type="ARBA" id="ARBA00022825"/>
    </source>
</evidence>
<dbReference type="EMBL" id="JABANM010018179">
    <property type="protein sequence ID" value="KAF4726521.1"/>
    <property type="molecule type" value="Genomic_DNA"/>
</dbReference>
<dbReference type="AlphaFoldDB" id="A0A7J6S1C0"/>
<dbReference type="Gene3D" id="3.40.50.200">
    <property type="entry name" value="Peptidase S8/S53 domain"/>
    <property type="match status" value="1"/>
</dbReference>